<dbReference type="EnsemblPlants" id="Kaladp0024s0832.1.v1.1">
    <property type="protein sequence ID" value="Kaladp0024s0832.1.v1.1.CDS.1"/>
    <property type="gene ID" value="Kaladp0024s0832.v1.1"/>
</dbReference>
<dbReference type="AlphaFoldDB" id="A0A7N0T8Q9"/>
<feature type="compositionally biased region" description="Polar residues" evidence="1">
    <location>
        <begin position="126"/>
        <end position="144"/>
    </location>
</feature>
<dbReference type="PANTHER" id="PTHR31197">
    <property type="entry name" value="OS01G0612600 PROTEIN"/>
    <property type="match status" value="1"/>
</dbReference>
<feature type="compositionally biased region" description="Polar residues" evidence="1">
    <location>
        <begin position="73"/>
        <end position="90"/>
    </location>
</feature>
<evidence type="ECO:0000313" key="3">
    <source>
        <dbReference type="Proteomes" id="UP000594263"/>
    </source>
</evidence>
<evidence type="ECO:0000313" key="2">
    <source>
        <dbReference type="EnsemblPlants" id="Kaladp0024s0832.1.v1.1.CDS.1"/>
    </source>
</evidence>
<name>A0A7N0T8Q9_KALFE</name>
<dbReference type="Gramene" id="Kaladp0024s0832.1.v1.1">
    <property type="protein sequence ID" value="Kaladp0024s0832.1.v1.1.CDS.1"/>
    <property type="gene ID" value="Kaladp0024s0832.v1.1"/>
</dbReference>
<evidence type="ECO:0000256" key="1">
    <source>
        <dbReference type="SAM" id="MobiDB-lite"/>
    </source>
</evidence>
<dbReference type="EnsemblPlants" id="Kaladp0024s0832.4.v1.1">
    <property type="protein sequence ID" value="Kaladp0024s0832.4.v1.1.CDS.1"/>
    <property type="gene ID" value="Kaladp0024s0832.v1.1"/>
</dbReference>
<reference evidence="2" key="1">
    <citation type="submission" date="2021-01" db="UniProtKB">
        <authorList>
            <consortium name="EnsemblPlants"/>
        </authorList>
    </citation>
    <scope>IDENTIFICATION</scope>
</reference>
<dbReference type="PANTHER" id="PTHR31197:SF2">
    <property type="entry name" value="C2H2-TYPE DOMAIN-CONTAINING PROTEIN"/>
    <property type="match status" value="1"/>
</dbReference>
<accession>A0A7N0T8Q9</accession>
<feature type="region of interest" description="Disordered" evidence="1">
    <location>
        <begin position="73"/>
        <end position="98"/>
    </location>
</feature>
<organism evidence="2 3">
    <name type="scientific">Kalanchoe fedtschenkoi</name>
    <name type="common">Lavender scallops</name>
    <name type="synonym">South American air plant</name>
    <dbReference type="NCBI Taxonomy" id="63787"/>
    <lineage>
        <taxon>Eukaryota</taxon>
        <taxon>Viridiplantae</taxon>
        <taxon>Streptophyta</taxon>
        <taxon>Embryophyta</taxon>
        <taxon>Tracheophyta</taxon>
        <taxon>Spermatophyta</taxon>
        <taxon>Magnoliopsida</taxon>
        <taxon>eudicotyledons</taxon>
        <taxon>Gunneridae</taxon>
        <taxon>Pentapetalae</taxon>
        <taxon>Saxifragales</taxon>
        <taxon>Crassulaceae</taxon>
        <taxon>Kalanchoe</taxon>
    </lineage>
</organism>
<protein>
    <submittedName>
        <fullName evidence="2">Uncharacterized protein</fullName>
    </submittedName>
</protein>
<dbReference type="Gramene" id="Kaladp0024s0832.3.v1.1">
    <property type="protein sequence ID" value="Kaladp0024s0832.3.v1.1.CDS.1"/>
    <property type="gene ID" value="Kaladp0024s0832.v1.1"/>
</dbReference>
<keyword evidence="3" id="KW-1185">Reference proteome</keyword>
<feature type="region of interest" description="Disordered" evidence="1">
    <location>
        <begin position="119"/>
        <end position="144"/>
    </location>
</feature>
<dbReference type="EnsemblPlants" id="Kaladp0024s0832.3.v1.1">
    <property type="protein sequence ID" value="Kaladp0024s0832.3.v1.1.CDS.1"/>
    <property type="gene ID" value="Kaladp0024s0832.v1.1"/>
</dbReference>
<dbReference type="Proteomes" id="UP000594263">
    <property type="component" value="Unplaced"/>
</dbReference>
<dbReference type="Gramene" id="Kaladp0024s0832.4.v1.1">
    <property type="protein sequence ID" value="Kaladp0024s0832.4.v1.1.CDS.1"/>
    <property type="gene ID" value="Kaladp0024s0832.v1.1"/>
</dbReference>
<dbReference type="EnsemblPlants" id="Kaladp0024s0832.2.v1.1">
    <property type="protein sequence ID" value="Kaladp0024s0832.2.v1.1.CDS.1"/>
    <property type="gene ID" value="Kaladp0024s0832.v1.1"/>
</dbReference>
<sequence length="366" mass="41770">MSDIKGSTSSITDSRALHKELDEASCPICMDHPHNAVLLLCSAHEKGCRSFICDTSYRHSNCLDRFKKLRVNNRNSPSHQTPPANGNSDGSRVGWLPNAGSSATNDFTDIQETRENQALQDHPDYQNGSIAQTSGSASGQAITSQEITSARQSLQDANLNLTCPLCRGSITGWKIEKEARQYLDLKQRSCSHESCSFIGNYQELRRHARRAHPTKGPADVDPSRARAWQNLEHQRDYGDIMSVIRSSMPNAVVFGDYVIDNQDGGDDEVGDAHSSWWRTFVLFQMVSRNSSRRGLPQHRGRSRLWTRQRRLSRDFSSQRHQWGESSSRQRVEEENWNRSSRRNEDPSPRPRRRRRFFNSRADENQQ</sequence>
<dbReference type="Pfam" id="PF07800">
    <property type="entry name" value="DUF1644"/>
    <property type="match status" value="1"/>
</dbReference>
<feature type="compositionally biased region" description="Basic and acidic residues" evidence="1">
    <location>
        <begin position="327"/>
        <end position="348"/>
    </location>
</feature>
<dbReference type="Gramene" id="Kaladp0024s0832.2.v1.1">
    <property type="protein sequence ID" value="Kaladp0024s0832.2.v1.1.CDS.1"/>
    <property type="gene ID" value="Kaladp0024s0832.v1.1"/>
</dbReference>
<feature type="region of interest" description="Disordered" evidence="1">
    <location>
        <begin position="316"/>
        <end position="366"/>
    </location>
</feature>
<dbReference type="InterPro" id="IPR012866">
    <property type="entry name" value="DUF1644"/>
</dbReference>
<proteinExistence type="predicted"/>